<protein>
    <submittedName>
        <fullName evidence="2">Uncharacterized protein</fullName>
    </submittedName>
</protein>
<reference evidence="2 3" key="1">
    <citation type="submission" date="2023-12" db="EMBL/GenBank/DDBJ databases">
        <title>A. evansii MAY27, complete genome.</title>
        <authorList>
            <person name="Wang Y."/>
        </authorList>
    </citation>
    <scope>NUCLEOTIDE SEQUENCE [LARGE SCALE GENOMIC DNA]</scope>
    <source>
        <strain evidence="2 3">MAY27</strain>
    </source>
</reference>
<proteinExistence type="predicted"/>
<dbReference type="Proteomes" id="UP001626593">
    <property type="component" value="Chromosome"/>
</dbReference>
<gene>
    <name evidence="2" type="ORF">U5817_08950</name>
</gene>
<evidence type="ECO:0000313" key="3">
    <source>
        <dbReference type="Proteomes" id="UP001626593"/>
    </source>
</evidence>
<evidence type="ECO:0000256" key="1">
    <source>
        <dbReference type="SAM" id="MobiDB-lite"/>
    </source>
</evidence>
<dbReference type="Gene3D" id="1.10.3210.10">
    <property type="entry name" value="Hypothetical protein af1432"/>
    <property type="match status" value="1"/>
</dbReference>
<sequence>MKHESQAARAMRRTGGRIGAGQDLGGETAPGQVSIEDIAHVLASTCCFAGRARTFYSIAQHDYLASTIVPPDDALAALLLHAGDALRKLLAACLDAESQTTADILADLGAPPCLPPSVKYADLVLRAIARRDLDPPHDDAWIGTTQASPLARPIQPLAPIVAKHLFVDRYYELHPEVASERFRSIAAGRRGTK</sequence>
<dbReference type="RefSeq" id="WP_407280497.1">
    <property type="nucleotide sequence ID" value="NZ_CP141259.1"/>
</dbReference>
<name>A0ABZ1AQL3_AROEV</name>
<organism evidence="2 3">
    <name type="scientific">Aromatoleum evansii</name>
    <name type="common">Azoarcus evansii</name>
    <dbReference type="NCBI Taxonomy" id="59406"/>
    <lineage>
        <taxon>Bacteria</taxon>
        <taxon>Pseudomonadati</taxon>
        <taxon>Pseudomonadota</taxon>
        <taxon>Betaproteobacteria</taxon>
        <taxon>Rhodocyclales</taxon>
        <taxon>Rhodocyclaceae</taxon>
        <taxon>Aromatoleum</taxon>
    </lineage>
</organism>
<accession>A0ABZ1AQL3</accession>
<dbReference type="EMBL" id="CP141259">
    <property type="protein sequence ID" value="WRL48153.1"/>
    <property type="molecule type" value="Genomic_DNA"/>
</dbReference>
<dbReference type="SUPFAM" id="SSF109604">
    <property type="entry name" value="HD-domain/PDEase-like"/>
    <property type="match status" value="1"/>
</dbReference>
<keyword evidence="3" id="KW-1185">Reference proteome</keyword>
<evidence type="ECO:0000313" key="2">
    <source>
        <dbReference type="EMBL" id="WRL48153.1"/>
    </source>
</evidence>
<feature type="region of interest" description="Disordered" evidence="1">
    <location>
        <begin position="1"/>
        <end position="25"/>
    </location>
</feature>